<evidence type="ECO:0000256" key="6">
    <source>
        <dbReference type="ARBA" id="ARBA00022989"/>
    </source>
</evidence>
<feature type="transmembrane region" description="Helical" evidence="9">
    <location>
        <begin position="276"/>
        <end position="300"/>
    </location>
</feature>
<feature type="transmembrane region" description="Helical" evidence="9">
    <location>
        <begin position="204"/>
        <end position="225"/>
    </location>
</feature>
<evidence type="ECO:0000256" key="4">
    <source>
        <dbReference type="ARBA" id="ARBA00022692"/>
    </source>
</evidence>
<reference evidence="10 11" key="1">
    <citation type="submission" date="2016-07" db="EMBL/GenBank/DDBJ databases">
        <title>Pervasive Adenine N6-methylation of Active Genes in Fungi.</title>
        <authorList>
            <consortium name="DOE Joint Genome Institute"/>
            <person name="Mondo S.J."/>
            <person name="Dannebaum R.O."/>
            <person name="Kuo R.C."/>
            <person name="Labutti K."/>
            <person name="Haridas S."/>
            <person name="Kuo A."/>
            <person name="Salamov A."/>
            <person name="Ahrendt S.R."/>
            <person name="Lipzen A."/>
            <person name="Sullivan W."/>
            <person name="Andreopoulos W.B."/>
            <person name="Clum A."/>
            <person name="Lindquist E."/>
            <person name="Daum C."/>
            <person name="Ramamoorthy G.K."/>
            <person name="Gryganskyi A."/>
            <person name="Culley D."/>
            <person name="Magnuson J.K."/>
            <person name="James T.Y."/>
            <person name="O'Malley M.A."/>
            <person name="Stajich J.E."/>
            <person name="Spatafora J.W."/>
            <person name="Visel A."/>
            <person name="Grigoriev I.V."/>
        </authorList>
    </citation>
    <scope>NUCLEOTIDE SEQUENCE [LARGE SCALE GENOMIC DNA]</scope>
    <source>
        <strain evidence="10 11">62-1032</strain>
    </source>
</reference>
<evidence type="ECO:0000313" key="11">
    <source>
        <dbReference type="Proteomes" id="UP000193467"/>
    </source>
</evidence>
<evidence type="ECO:0000256" key="2">
    <source>
        <dbReference type="ARBA" id="ARBA00004687"/>
    </source>
</evidence>
<keyword evidence="6 9" id="KW-1133">Transmembrane helix</keyword>
<dbReference type="OrthoDB" id="17366at2759"/>
<dbReference type="EMBL" id="MCGR01000008">
    <property type="protein sequence ID" value="ORY88759.1"/>
    <property type="molecule type" value="Genomic_DNA"/>
</dbReference>
<evidence type="ECO:0000256" key="7">
    <source>
        <dbReference type="ARBA" id="ARBA00023136"/>
    </source>
</evidence>
<keyword evidence="7 9" id="KW-0472">Membrane</keyword>
<proteinExistence type="predicted"/>
<dbReference type="AlphaFoldDB" id="A0A1Y2G1G2"/>
<dbReference type="Proteomes" id="UP000193467">
    <property type="component" value="Unassembled WGS sequence"/>
</dbReference>
<evidence type="ECO:0000313" key="10">
    <source>
        <dbReference type="EMBL" id="ORY88759.1"/>
    </source>
</evidence>
<dbReference type="InParanoid" id="A0A1Y2G1G2"/>
<evidence type="ECO:0000256" key="9">
    <source>
        <dbReference type="SAM" id="Phobius"/>
    </source>
</evidence>
<name>A0A1Y2G1G2_9BASI</name>
<comment type="pathway">
    <text evidence="2">Glycolipid biosynthesis; glycosylphosphatidylinositol-anchor biosynthesis.</text>
</comment>
<dbReference type="UniPathway" id="UPA00196"/>
<dbReference type="GO" id="GO:0005789">
    <property type="term" value="C:endoplasmic reticulum membrane"/>
    <property type="evidence" value="ECO:0007669"/>
    <property type="project" value="UniProtKB-SubCell"/>
</dbReference>
<evidence type="ECO:0000256" key="5">
    <source>
        <dbReference type="ARBA" id="ARBA00022824"/>
    </source>
</evidence>
<evidence type="ECO:0000256" key="3">
    <source>
        <dbReference type="ARBA" id="ARBA00022502"/>
    </source>
</evidence>
<dbReference type="Pfam" id="PF06699">
    <property type="entry name" value="PIG-F"/>
    <property type="match status" value="1"/>
</dbReference>
<keyword evidence="11" id="KW-1185">Reference proteome</keyword>
<sequence length="307" mass="33177">MAAKKRSGKATEASKATTEATQSALPPSPLPLQHYAARVPLQLAAIVFCLYSSADKELLPLGTSTERVLESLIQDPTAFLITACTSILVVQFWFGHWARGLRKEAEKLEKEGPPKVQEKPVQTEKKEQKGFTGTIKDMVTKTLKGEAPHKKMVKTTKDGKKTTPIDLDFKHLMPATITTGGVALVLHACAVLLGAPLLDRIPHTFLLSLLVSVLAITPLAITIPIHERYVWQRLFSSVDPSNDLEVALLAPALGAIVGCWAGAIPIPLDWDRPWQAWPTTCVLGAVGGHAIGSLASLAICSYNATRR</sequence>
<comment type="caution">
    <text evidence="10">The sequence shown here is derived from an EMBL/GenBank/DDBJ whole genome shotgun (WGS) entry which is preliminary data.</text>
</comment>
<gene>
    <name evidence="10" type="ORF">BCR35DRAFT_301082</name>
</gene>
<dbReference type="STRING" id="106004.A0A1Y2G1G2"/>
<feature type="region of interest" description="Disordered" evidence="8">
    <location>
        <begin position="107"/>
        <end position="127"/>
    </location>
</feature>
<evidence type="ECO:0000256" key="8">
    <source>
        <dbReference type="SAM" id="MobiDB-lite"/>
    </source>
</evidence>
<keyword evidence="5" id="KW-0256">Endoplasmic reticulum</keyword>
<protein>
    <submittedName>
        <fullName evidence="10">GPI biosynthesis protein family Pig-F-domain-containing protein</fullName>
    </submittedName>
</protein>
<accession>A0A1Y2G1G2</accession>
<dbReference type="GO" id="GO:0006506">
    <property type="term" value="P:GPI anchor biosynthetic process"/>
    <property type="evidence" value="ECO:0007669"/>
    <property type="project" value="UniProtKB-UniPathway"/>
</dbReference>
<keyword evidence="4 9" id="KW-0812">Transmembrane</keyword>
<keyword evidence="3" id="KW-0337">GPI-anchor biosynthesis</keyword>
<feature type="compositionally biased region" description="Low complexity" evidence="8">
    <location>
        <begin position="10"/>
        <end position="25"/>
    </location>
</feature>
<feature type="transmembrane region" description="Helical" evidence="9">
    <location>
        <begin position="246"/>
        <end position="264"/>
    </location>
</feature>
<comment type="subcellular location">
    <subcellularLocation>
        <location evidence="1">Endoplasmic reticulum membrane</location>
        <topology evidence="1">Multi-pass membrane protein</topology>
    </subcellularLocation>
</comment>
<organism evidence="10 11">
    <name type="scientific">Leucosporidium creatinivorum</name>
    <dbReference type="NCBI Taxonomy" id="106004"/>
    <lineage>
        <taxon>Eukaryota</taxon>
        <taxon>Fungi</taxon>
        <taxon>Dikarya</taxon>
        <taxon>Basidiomycota</taxon>
        <taxon>Pucciniomycotina</taxon>
        <taxon>Microbotryomycetes</taxon>
        <taxon>Leucosporidiales</taxon>
        <taxon>Leucosporidium</taxon>
    </lineage>
</organism>
<dbReference type="InterPro" id="IPR009580">
    <property type="entry name" value="GPI_biosynthesis_protein_Pig-F"/>
</dbReference>
<evidence type="ECO:0000256" key="1">
    <source>
        <dbReference type="ARBA" id="ARBA00004477"/>
    </source>
</evidence>
<feature type="transmembrane region" description="Helical" evidence="9">
    <location>
        <begin position="177"/>
        <end position="198"/>
    </location>
</feature>
<feature type="region of interest" description="Disordered" evidence="8">
    <location>
        <begin position="1"/>
        <end position="27"/>
    </location>
</feature>